<keyword evidence="6 11" id="KW-0874">Quinone</keyword>
<keyword evidence="5 11" id="KW-0812">Transmembrane</keyword>
<evidence type="ECO:0000256" key="4">
    <source>
        <dbReference type="ARBA" id="ARBA00022475"/>
    </source>
</evidence>
<dbReference type="PANTHER" id="PTHR11058">
    <property type="entry name" value="NADH-UBIQUINONE OXIDOREDUCTASE CHAIN 3"/>
    <property type="match status" value="1"/>
</dbReference>
<evidence type="ECO:0000313" key="13">
    <source>
        <dbReference type="EMBL" id="AKT43859.1"/>
    </source>
</evidence>
<evidence type="ECO:0000256" key="9">
    <source>
        <dbReference type="ARBA" id="ARBA00023027"/>
    </source>
</evidence>
<proteinExistence type="inferred from homology"/>
<evidence type="ECO:0000256" key="8">
    <source>
        <dbReference type="ARBA" id="ARBA00022989"/>
    </source>
</evidence>
<dbReference type="OrthoDB" id="9791970at2"/>
<feature type="transmembrane region" description="Helical" evidence="11">
    <location>
        <begin position="86"/>
        <end position="109"/>
    </location>
</feature>
<dbReference type="Gene3D" id="1.20.58.1610">
    <property type="entry name" value="NADH:ubiquinone/plastoquinone oxidoreductase, chain 3"/>
    <property type="match status" value="1"/>
</dbReference>
<keyword evidence="9 11" id="KW-0520">NAD</keyword>
<organism evidence="13 14">
    <name type="scientific">Chondromyces crocatus</name>
    <dbReference type="NCBI Taxonomy" id="52"/>
    <lineage>
        <taxon>Bacteria</taxon>
        <taxon>Pseudomonadati</taxon>
        <taxon>Myxococcota</taxon>
        <taxon>Polyangia</taxon>
        <taxon>Polyangiales</taxon>
        <taxon>Polyangiaceae</taxon>
        <taxon>Chondromyces</taxon>
    </lineage>
</organism>
<dbReference type="EC" id="7.1.1.-" evidence="11"/>
<evidence type="ECO:0000256" key="7">
    <source>
        <dbReference type="ARBA" id="ARBA00022967"/>
    </source>
</evidence>
<dbReference type="GO" id="GO:0030964">
    <property type="term" value="C:NADH dehydrogenase complex"/>
    <property type="evidence" value="ECO:0007669"/>
    <property type="project" value="TreeGrafter"/>
</dbReference>
<evidence type="ECO:0000256" key="2">
    <source>
        <dbReference type="ARBA" id="ARBA00008472"/>
    </source>
</evidence>
<evidence type="ECO:0000256" key="3">
    <source>
        <dbReference type="ARBA" id="ARBA00022448"/>
    </source>
</evidence>
<feature type="transmembrane region" description="Helical" evidence="11">
    <location>
        <begin position="6"/>
        <end position="28"/>
    </location>
</feature>
<dbReference type="HAMAP" id="MF_01394">
    <property type="entry name" value="NDH1_NuoA"/>
    <property type="match status" value="1"/>
</dbReference>
<dbReference type="AlphaFoldDB" id="A0A0K1EST1"/>
<evidence type="ECO:0000256" key="1">
    <source>
        <dbReference type="ARBA" id="ARBA00004141"/>
    </source>
</evidence>
<dbReference type="STRING" id="52.CMC5_080960"/>
<keyword evidence="11" id="KW-0830">Ubiquinone</keyword>
<dbReference type="InterPro" id="IPR023043">
    <property type="entry name" value="NAD(P)H_OxRDtase_bac/plastid"/>
</dbReference>
<dbReference type="GO" id="GO:0050136">
    <property type="term" value="F:NADH dehydrogenase (quinone) (non-electrogenic) activity"/>
    <property type="evidence" value="ECO:0007669"/>
    <property type="project" value="UniProtKB-UniRule"/>
</dbReference>
<keyword evidence="14" id="KW-1185">Reference proteome</keyword>
<dbReference type="PANTHER" id="PTHR11058:SF22">
    <property type="entry name" value="NADH-QUINONE OXIDOREDUCTASE SUBUNIT A"/>
    <property type="match status" value="1"/>
</dbReference>
<keyword evidence="4 11" id="KW-1003">Cell membrane</keyword>
<keyword evidence="7 11" id="KW-1278">Translocase</keyword>
<dbReference type="KEGG" id="ccro:CMC5_080960"/>
<evidence type="ECO:0000256" key="6">
    <source>
        <dbReference type="ARBA" id="ARBA00022719"/>
    </source>
</evidence>
<evidence type="ECO:0000256" key="5">
    <source>
        <dbReference type="ARBA" id="ARBA00022692"/>
    </source>
</evidence>
<comment type="subcellular location">
    <subcellularLocation>
        <location evidence="11 12">Cell membrane</location>
        <topology evidence="11 12">Multi-pass membrane protein</topology>
    </subcellularLocation>
    <subcellularLocation>
        <location evidence="1">Membrane</location>
        <topology evidence="1">Multi-pass membrane protein</topology>
    </subcellularLocation>
</comment>
<accession>A0A0K1EST1</accession>
<sequence length="118" mass="13097">MATYIPLLLLFLVAAIIALAMFGLSSFIGPKNPTPEKMIPYECGSESTGGRFVKPSVKFYLTAILFVVFDLEAVLIYPWTLQFRSLGWVGLATMGSFIALLVVGLLYVWKKGALEWEK</sequence>
<keyword evidence="3 11" id="KW-0813">Transport</keyword>
<gene>
    <name evidence="11 13" type="primary">nuoA</name>
    <name evidence="13" type="ORF">CMC5_080960</name>
</gene>
<comment type="similarity">
    <text evidence="2 11 12">Belongs to the complex I subunit 3 family.</text>
</comment>
<reference evidence="13 14" key="1">
    <citation type="submission" date="2015-07" db="EMBL/GenBank/DDBJ databases">
        <title>Genome analysis of myxobacterium Chondromyces crocatus Cm c5 reveals a high potential for natural compound synthesis and the genetic basis for the loss of fruiting body formation.</title>
        <authorList>
            <person name="Zaburannyi N."/>
            <person name="Bunk B."/>
            <person name="Maier J."/>
            <person name="Overmann J."/>
            <person name="Mueller R."/>
        </authorList>
    </citation>
    <scope>NUCLEOTIDE SEQUENCE [LARGE SCALE GENOMIC DNA]</scope>
    <source>
        <strain evidence="13 14">Cm c5</strain>
    </source>
</reference>
<keyword evidence="10 11" id="KW-0472">Membrane</keyword>
<comment type="catalytic activity">
    <reaction evidence="11 12">
        <text>a quinone + NADH + 5 H(+)(in) = a quinol + NAD(+) + 4 H(+)(out)</text>
        <dbReference type="Rhea" id="RHEA:57888"/>
        <dbReference type="ChEBI" id="CHEBI:15378"/>
        <dbReference type="ChEBI" id="CHEBI:24646"/>
        <dbReference type="ChEBI" id="CHEBI:57540"/>
        <dbReference type="ChEBI" id="CHEBI:57945"/>
        <dbReference type="ChEBI" id="CHEBI:132124"/>
    </reaction>
</comment>
<dbReference type="PATRIC" id="fig|52.7.peg.8901"/>
<dbReference type="InterPro" id="IPR038430">
    <property type="entry name" value="NDAH_ubi_oxred_su3_sf"/>
</dbReference>
<evidence type="ECO:0000256" key="12">
    <source>
        <dbReference type="RuleBase" id="RU003639"/>
    </source>
</evidence>
<evidence type="ECO:0000256" key="10">
    <source>
        <dbReference type="ARBA" id="ARBA00023136"/>
    </source>
</evidence>
<feature type="transmembrane region" description="Helical" evidence="11">
    <location>
        <begin position="59"/>
        <end position="80"/>
    </location>
</feature>
<protein>
    <recommendedName>
        <fullName evidence="11">NADH-quinone oxidoreductase subunit A</fullName>
        <ecNumber evidence="11">7.1.1.-</ecNumber>
    </recommendedName>
    <alternativeName>
        <fullName evidence="11">NADH dehydrogenase I subunit A</fullName>
    </alternativeName>
    <alternativeName>
        <fullName evidence="11">NDH-1 subunit A</fullName>
    </alternativeName>
    <alternativeName>
        <fullName evidence="11">NUO1</fullName>
    </alternativeName>
</protein>
<keyword evidence="8 11" id="KW-1133">Transmembrane helix</keyword>
<dbReference type="GO" id="GO:0005886">
    <property type="term" value="C:plasma membrane"/>
    <property type="evidence" value="ECO:0007669"/>
    <property type="project" value="UniProtKB-SubCell"/>
</dbReference>
<dbReference type="InterPro" id="IPR000440">
    <property type="entry name" value="NADH_UbQ/plastoQ_OxRdtase_su3"/>
</dbReference>
<dbReference type="Pfam" id="PF00507">
    <property type="entry name" value="Oxidored_q4"/>
    <property type="match status" value="1"/>
</dbReference>
<dbReference type="GO" id="GO:0008137">
    <property type="term" value="F:NADH dehydrogenase (ubiquinone) activity"/>
    <property type="evidence" value="ECO:0007669"/>
    <property type="project" value="InterPro"/>
</dbReference>
<dbReference type="RefSeq" id="WP_050435271.1">
    <property type="nucleotide sequence ID" value="NZ_CP012159.1"/>
</dbReference>
<evidence type="ECO:0000256" key="11">
    <source>
        <dbReference type="HAMAP-Rule" id="MF_01394"/>
    </source>
</evidence>
<comment type="function">
    <text evidence="11">NDH-1 shuttles electrons from NADH, via FMN and iron-sulfur (Fe-S) centers, to quinones in the respiratory chain. The immediate electron acceptor for the enzyme in this species is believed to be ubiquinone. Couples the redox reaction to proton translocation (for every two electrons transferred, four hydrogen ions are translocated across the cytoplasmic membrane), and thus conserves the redox energy in a proton gradient.</text>
</comment>
<dbReference type="GO" id="GO:0048038">
    <property type="term" value="F:quinone binding"/>
    <property type="evidence" value="ECO:0007669"/>
    <property type="project" value="UniProtKB-KW"/>
</dbReference>
<evidence type="ECO:0000313" key="14">
    <source>
        <dbReference type="Proteomes" id="UP000067626"/>
    </source>
</evidence>
<dbReference type="EMBL" id="CP012159">
    <property type="protein sequence ID" value="AKT43859.1"/>
    <property type="molecule type" value="Genomic_DNA"/>
</dbReference>
<dbReference type="Proteomes" id="UP000067626">
    <property type="component" value="Chromosome"/>
</dbReference>
<comment type="subunit">
    <text evidence="11">NDH-1 is composed of 14 different subunits. Subunits NuoA, H, J, K, L, M, N constitute the membrane sector of the complex.</text>
</comment>
<name>A0A0K1EST1_CHOCO</name>